<evidence type="ECO:0000313" key="4">
    <source>
        <dbReference type="Proteomes" id="UP000218598"/>
    </source>
</evidence>
<dbReference type="SUPFAM" id="SSF51182">
    <property type="entry name" value="RmlC-like cupins"/>
    <property type="match status" value="1"/>
</dbReference>
<evidence type="ECO:0000313" key="3">
    <source>
        <dbReference type="EMBL" id="PCC38012.1"/>
    </source>
</evidence>
<dbReference type="InterPro" id="IPR014710">
    <property type="entry name" value="RmlC-like_jellyroll"/>
</dbReference>
<dbReference type="Proteomes" id="UP000218598">
    <property type="component" value="Unassembled WGS sequence"/>
</dbReference>
<sequence length="334" mass="34634">MSSASTPSGSASAATSGSASAATVGSASAPATQHASAVPDSSELHLPAGSTGRGNYETIIDPGARDGWAHTGLRVLALGPGESEIFTANSVEAMIVPLNGGCEVSVAGETYTLRGRTDVFASATDVLYVPVGSQPTISSEAGGRFAVATAVATGVHPVALIPAEDIPVEIRGGGNMTRKVRNFGTVGAFDGCDSLIACEVITPGGNWSSYPAHKHDETVDDGEHVESELEEIYYYEIQDGPSGPGFGFHQTTSSGEAKPIDVLAEVRSGDTVLVPHGWHGPCAAAPGHDMYYLNVMAGPDPVRAWNITDHPEQTWVRDTWADAGIDPRLDGEHR</sequence>
<dbReference type="PANTHER" id="PTHR39193">
    <property type="entry name" value="5-DEOXY-GLUCURONATE ISOMERASE"/>
    <property type="match status" value="1"/>
</dbReference>
<evidence type="ECO:0000256" key="1">
    <source>
        <dbReference type="ARBA" id="ARBA00023235"/>
    </source>
</evidence>
<gene>
    <name evidence="3" type="primary">iolB</name>
    <name evidence="3" type="ORF">CIK66_16580</name>
</gene>
<dbReference type="EMBL" id="NRGR01000029">
    <property type="protein sequence ID" value="PCC38012.1"/>
    <property type="molecule type" value="Genomic_DNA"/>
</dbReference>
<organism evidence="3 4">
    <name type="scientific">Brachybacterium alimentarium</name>
    <dbReference type="NCBI Taxonomy" id="47845"/>
    <lineage>
        <taxon>Bacteria</taxon>
        <taxon>Bacillati</taxon>
        <taxon>Actinomycetota</taxon>
        <taxon>Actinomycetes</taxon>
        <taxon>Micrococcales</taxon>
        <taxon>Dermabacteraceae</taxon>
        <taxon>Brachybacterium</taxon>
    </lineage>
</organism>
<dbReference type="InterPro" id="IPR011051">
    <property type="entry name" value="RmlC_Cupin_sf"/>
</dbReference>
<dbReference type="PANTHER" id="PTHR39193:SF1">
    <property type="entry name" value="5-DEOXY-GLUCURONATE ISOMERASE"/>
    <property type="match status" value="1"/>
</dbReference>
<dbReference type="NCBIfam" id="TIGR04378">
    <property type="entry name" value="myo_inos_iolB"/>
    <property type="match status" value="1"/>
</dbReference>
<reference evidence="3 4" key="1">
    <citation type="journal article" date="2017" name="Elife">
        <title>Extensive horizontal gene transfer in cheese-associated bacteria.</title>
        <authorList>
            <person name="Bonham K.S."/>
            <person name="Wolfe B.E."/>
            <person name="Dutton R.J."/>
        </authorList>
    </citation>
    <scope>NUCLEOTIDE SEQUENCE [LARGE SCALE GENOMIC DNA]</scope>
    <source>
        <strain evidence="3 4">341_9</strain>
    </source>
</reference>
<dbReference type="RefSeq" id="WP_096197782.1">
    <property type="nucleotide sequence ID" value="NZ_JBQQHC010000002.1"/>
</dbReference>
<evidence type="ECO:0000256" key="2">
    <source>
        <dbReference type="SAM" id="MobiDB-lite"/>
    </source>
</evidence>
<dbReference type="AlphaFoldDB" id="A0A2A3YE17"/>
<feature type="compositionally biased region" description="Low complexity" evidence="2">
    <location>
        <begin position="1"/>
        <end position="32"/>
    </location>
</feature>
<name>A0A2A3YE17_9MICO</name>
<dbReference type="Gene3D" id="2.60.120.10">
    <property type="entry name" value="Jelly Rolls"/>
    <property type="match status" value="2"/>
</dbReference>
<protein>
    <submittedName>
        <fullName evidence="3">5-deoxy-glucuronate isomerase</fullName>
    </submittedName>
</protein>
<accession>A0A2A3YE17</accession>
<feature type="region of interest" description="Disordered" evidence="2">
    <location>
        <begin position="1"/>
        <end position="58"/>
    </location>
</feature>
<dbReference type="GO" id="GO:0019310">
    <property type="term" value="P:inositol catabolic process"/>
    <property type="evidence" value="ECO:0007669"/>
    <property type="project" value="InterPro"/>
</dbReference>
<dbReference type="Pfam" id="PF04962">
    <property type="entry name" value="KduI"/>
    <property type="match status" value="1"/>
</dbReference>
<dbReference type="OrthoDB" id="9799936at2"/>
<proteinExistence type="predicted"/>
<dbReference type="GO" id="GO:0008880">
    <property type="term" value="F:glucuronate isomerase activity"/>
    <property type="evidence" value="ECO:0007669"/>
    <property type="project" value="InterPro"/>
</dbReference>
<keyword evidence="1 3" id="KW-0413">Isomerase</keyword>
<dbReference type="InterPro" id="IPR021120">
    <property type="entry name" value="KduI/IolB_isomerase"/>
</dbReference>
<keyword evidence="4" id="KW-1185">Reference proteome</keyword>
<comment type="caution">
    <text evidence="3">The sequence shown here is derived from an EMBL/GenBank/DDBJ whole genome shotgun (WGS) entry which is preliminary data.</text>
</comment>
<dbReference type="InterPro" id="IPR024203">
    <property type="entry name" value="Deoxy-glucuronate_isom_IolB"/>
</dbReference>